<comment type="similarity">
    <text evidence="4">Belongs to the cytochrome b5 family.</text>
</comment>
<dbReference type="InterPro" id="IPR036400">
    <property type="entry name" value="Cyt_B5-like_heme/steroid_sf"/>
</dbReference>
<dbReference type="GO" id="GO:0046872">
    <property type="term" value="F:metal ion binding"/>
    <property type="evidence" value="ECO:0007669"/>
    <property type="project" value="UniProtKB-KW"/>
</dbReference>
<dbReference type="SMART" id="SM01117">
    <property type="entry name" value="Cyt-b5"/>
    <property type="match status" value="1"/>
</dbReference>
<dbReference type="AlphaFoldDB" id="A0AAI9SVS4"/>
<evidence type="ECO:0000313" key="8">
    <source>
        <dbReference type="Proteomes" id="UP001202479"/>
    </source>
</evidence>
<feature type="transmembrane region" description="Helical" evidence="5">
    <location>
        <begin position="130"/>
        <end position="153"/>
    </location>
</feature>
<dbReference type="Gene3D" id="3.10.120.10">
    <property type="entry name" value="Cytochrome b5-like heme/steroid binding domain"/>
    <property type="match status" value="1"/>
</dbReference>
<dbReference type="PRINTS" id="PR00363">
    <property type="entry name" value="CYTOCHROMEB5"/>
</dbReference>
<dbReference type="PROSITE" id="PS50255">
    <property type="entry name" value="CYTOCHROME_B5_2"/>
    <property type="match status" value="1"/>
</dbReference>
<keyword evidence="5" id="KW-1133">Transmembrane helix</keyword>
<keyword evidence="3" id="KW-0408">Iron</keyword>
<evidence type="ECO:0000256" key="5">
    <source>
        <dbReference type="SAM" id="Phobius"/>
    </source>
</evidence>
<feature type="domain" description="Cytochrome b5 heme-binding" evidence="6">
    <location>
        <begin position="8"/>
        <end position="84"/>
    </location>
</feature>
<gene>
    <name evidence="7" type="ORF">KGF56_003704</name>
</gene>
<dbReference type="GeneID" id="73381319"/>
<dbReference type="GO" id="GO:0020037">
    <property type="term" value="F:heme binding"/>
    <property type="evidence" value="ECO:0007669"/>
    <property type="project" value="TreeGrafter"/>
</dbReference>
<reference evidence="7" key="1">
    <citation type="journal article" date="2022" name="DNA Res.">
        <title>Genome analysis of five recently described species of the CUG-Ser clade uncovers Candida theae as a new hybrid lineage with pathogenic potential in the Candida parapsilosis species complex.</title>
        <authorList>
            <person name="Mixao V."/>
            <person name="Del Olmo V."/>
            <person name="Hegedusova E."/>
            <person name="Saus E."/>
            <person name="Pryszcz L."/>
            <person name="Cillingova A."/>
            <person name="Nosek J."/>
            <person name="Gabaldon T."/>
        </authorList>
    </citation>
    <scope>NUCLEOTIDE SEQUENCE</scope>
    <source>
        <strain evidence="7">CBS 10844</strain>
    </source>
</reference>
<evidence type="ECO:0000259" key="6">
    <source>
        <dbReference type="PROSITE" id="PS50255"/>
    </source>
</evidence>
<dbReference type="Pfam" id="PF00173">
    <property type="entry name" value="Cyt-b5"/>
    <property type="match status" value="1"/>
</dbReference>
<protein>
    <recommendedName>
        <fullName evidence="6">Cytochrome b5 heme-binding domain-containing protein</fullName>
    </recommendedName>
</protein>
<evidence type="ECO:0000313" key="7">
    <source>
        <dbReference type="EMBL" id="KAI3403420.2"/>
    </source>
</evidence>
<dbReference type="GO" id="GO:0016020">
    <property type="term" value="C:membrane"/>
    <property type="evidence" value="ECO:0007669"/>
    <property type="project" value="TreeGrafter"/>
</dbReference>
<dbReference type="Proteomes" id="UP001202479">
    <property type="component" value="Unassembled WGS sequence"/>
</dbReference>
<dbReference type="InterPro" id="IPR001199">
    <property type="entry name" value="Cyt_B5-like_heme/steroid-bd"/>
</dbReference>
<evidence type="ECO:0000256" key="2">
    <source>
        <dbReference type="ARBA" id="ARBA00022723"/>
    </source>
</evidence>
<evidence type="ECO:0000256" key="4">
    <source>
        <dbReference type="ARBA" id="ARBA00038168"/>
    </source>
</evidence>
<dbReference type="EMBL" id="JAHUZD010000126">
    <property type="protein sequence ID" value="KAI3403420.2"/>
    <property type="molecule type" value="Genomic_DNA"/>
</dbReference>
<keyword evidence="5" id="KW-0812">Transmembrane</keyword>
<evidence type="ECO:0000256" key="1">
    <source>
        <dbReference type="ARBA" id="ARBA00022617"/>
    </source>
</evidence>
<dbReference type="PANTHER" id="PTHR19359">
    <property type="entry name" value="CYTOCHROME B5"/>
    <property type="match status" value="1"/>
</dbReference>
<proteinExistence type="inferred from homology"/>
<dbReference type="InterPro" id="IPR050668">
    <property type="entry name" value="Cytochrome_b5"/>
</dbReference>
<accession>A0AAI9SVS4</accession>
<evidence type="ECO:0000256" key="3">
    <source>
        <dbReference type="ARBA" id="ARBA00023004"/>
    </source>
</evidence>
<organism evidence="7 8">
    <name type="scientific">Candida oxycetoniae</name>
    <dbReference type="NCBI Taxonomy" id="497107"/>
    <lineage>
        <taxon>Eukaryota</taxon>
        <taxon>Fungi</taxon>
        <taxon>Dikarya</taxon>
        <taxon>Ascomycota</taxon>
        <taxon>Saccharomycotina</taxon>
        <taxon>Pichiomycetes</taxon>
        <taxon>Debaryomycetaceae</taxon>
        <taxon>Candida/Lodderomyces clade</taxon>
        <taxon>Candida</taxon>
    </lineage>
</organism>
<keyword evidence="5" id="KW-0472">Membrane</keyword>
<comment type="caution">
    <text evidence="7">The sequence shown here is derived from an EMBL/GenBank/DDBJ whole genome shotgun (WGS) entry which is preliminary data.</text>
</comment>
<dbReference type="PANTHER" id="PTHR19359:SF95">
    <property type="entry name" value="CYTOCHROME B5 TYPE B"/>
    <property type="match status" value="1"/>
</dbReference>
<keyword evidence="1" id="KW-0349">Heme</keyword>
<name>A0AAI9SVS4_9ASCO</name>
<keyword evidence="8" id="KW-1185">Reference proteome</keyword>
<keyword evidence="2" id="KW-0479">Metal-binding</keyword>
<sequence length="154" mass="17690">MSGESRRASYISLKEVKRHDKPTDLWIILYNKVYDVTDFTKEHIGGIEVLHDCGGADATEAFEDVGHSDFAVDLLQPFFVADVMPSECRSYRSTLFMEEQKGLIKEKNRSNDKSLLSNFVRVFNFRFNEWISIFWLACLAIGSFVLLIIIQGLK</sequence>
<dbReference type="RefSeq" id="XP_049179167.1">
    <property type="nucleotide sequence ID" value="XM_049325065.1"/>
</dbReference>
<dbReference type="SUPFAM" id="SSF55856">
    <property type="entry name" value="Cytochrome b5-like heme/steroid binding domain"/>
    <property type="match status" value="1"/>
</dbReference>